<protein>
    <submittedName>
        <fullName evidence="2">Uncharacterized protein</fullName>
    </submittedName>
</protein>
<evidence type="ECO:0000313" key="2">
    <source>
        <dbReference type="EMBL" id="TNY19107.1"/>
    </source>
</evidence>
<reference evidence="2 3" key="1">
    <citation type="submission" date="2019-03" db="EMBL/GenBank/DDBJ databases">
        <title>Rhodosporidium diobovatum UCD-FST 08-225 genome sequencing, assembly, and annotation.</title>
        <authorList>
            <person name="Fakankun I.U."/>
            <person name="Fristensky B."/>
            <person name="Levin D.B."/>
        </authorList>
    </citation>
    <scope>NUCLEOTIDE SEQUENCE [LARGE SCALE GENOMIC DNA]</scope>
    <source>
        <strain evidence="2 3">UCD-FST 08-225</strain>
    </source>
</reference>
<accession>A0A5C5FQE8</accession>
<comment type="caution">
    <text evidence="2">The sequence shown here is derived from an EMBL/GenBank/DDBJ whole genome shotgun (WGS) entry which is preliminary data.</text>
</comment>
<proteinExistence type="predicted"/>
<evidence type="ECO:0000256" key="1">
    <source>
        <dbReference type="SAM" id="MobiDB-lite"/>
    </source>
</evidence>
<dbReference type="EMBL" id="SOZI01000108">
    <property type="protein sequence ID" value="TNY19107.1"/>
    <property type="molecule type" value="Genomic_DNA"/>
</dbReference>
<dbReference type="AlphaFoldDB" id="A0A5C5FQE8"/>
<feature type="compositionally biased region" description="Low complexity" evidence="1">
    <location>
        <begin position="171"/>
        <end position="190"/>
    </location>
</feature>
<feature type="region of interest" description="Disordered" evidence="1">
    <location>
        <begin position="388"/>
        <end position="408"/>
    </location>
</feature>
<keyword evidence="3" id="KW-1185">Reference proteome</keyword>
<dbReference type="Proteomes" id="UP000311382">
    <property type="component" value="Unassembled WGS sequence"/>
</dbReference>
<name>A0A5C5FQE8_9BASI</name>
<evidence type="ECO:0000313" key="3">
    <source>
        <dbReference type="Proteomes" id="UP000311382"/>
    </source>
</evidence>
<organism evidence="2 3">
    <name type="scientific">Rhodotorula diobovata</name>
    <dbReference type="NCBI Taxonomy" id="5288"/>
    <lineage>
        <taxon>Eukaryota</taxon>
        <taxon>Fungi</taxon>
        <taxon>Dikarya</taxon>
        <taxon>Basidiomycota</taxon>
        <taxon>Pucciniomycotina</taxon>
        <taxon>Microbotryomycetes</taxon>
        <taxon>Sporidiobolales</taxon>
        <taxon>Sporidiobolaceae</taxon>
        <taxon>Rhodotorula</taxon>
    </lineage>
</organism>
<feature type="region of interest" description="Disordered" evidence="1">
    <location>
        <begin position="162"/>
        <end position="213"/>
    </location>
</feature>
<sequence length="408" mass="44891">MVSSPLKEDERERAEVRRVRLVLLDDLPADDLDAVAHGVGRDDGRHDLLAVAASLHGAAEVFKVRLVGERLDEVLVDLVELVERQRDAIPAVALQRRLRRRALARRRARRAVGAALLLVEPTLLALAPRRRRVLPRRPRAPRGRSRRSIPRAHGDARECSACWRPRRRSSSRSAGPGSGCRAARCARATGPRPPRARKSCRADSSAAAHGSALPEMRLRSTAWAARRMADGELPGRGGLEPSGRMSSDCSLAHWSRTPLTRCTLPMAPTGAILRPPNVTADLRPTINEERLDQLDLLDALVRRAAVEVAGRDAERQVDVDDLVVLLVAERAQLLEHELDERGWPRRRPDKVVEGARRALLVRVWVVPPVRAPDVLEEAFEATVPARPARGTARGRAGPRAGRAVRGGI</sequence>
<gene>
    <name evidence="2" type="ORF">DMC30DRAFT_18658</name>
</gene>